<keyword evidence="2" id="KW-1185">Reference proteome</keyword>
<proteinExistence type="predicted"/>
<sequence>MAPNDESSSVDPNWICANTPNTSILSDREILAAKSLLSETLSEVERLDLEMARTPKRLDNLVAQQDEAAARAEKIRIAIAPHKRVPPEILAEIFAHTVEGESLTLPLRAQYSWPWPLRSVCSLWRRVAISERRLWSSIEIRTQDWSNNLGVRLYICLYHLRLQFPTGTGPSKLKLDISGSDTRLDPNAEPPHPIIDLLSPLLPFLRELYLILPLSWCFALFEASALNLALVETLSLDWGATDINDSDDTSDLEDVLAASSAFSAAPGLRKLQIRNISYFEVLNNAPFPWAQLTELDLSKAMLTMMSALNILRQCTQLVGCHLRTTGFSDPGPIHEKEIVLPCLQSMAWERFDDNEHVFSCLVAPSLKEFRVVSIFLPDIASMLQNAPLSIEFFQWESLPDQLREVPYLEDILSNMPTLVEFETSLQVSLLTLEKISSRQLLPCLKVLKCNVSSESLNFIRESRSQDTLQAALFQVWIHSRKKDTSWLNGLLIFTANGDLMGFRYDGAYYCKELPISSDRARHLGISRTVPCTPDIENVQSTPWWYIEMHAYVA</sequence>
<dbReference type="InParanoid" id="A0A369J328"/>
<name>A0A369J328_HYPMA</name>
<dbReference type="AlphaFoldDB" id="A0A369J328"/>
<evidence type="ECO:0000313" key="2">
    <source>
        <dbReference type="Proteomes" id="UP000076154"/>
    </source>
</evidence>
<reference evidence="1" key="1">
    <citation type="submission" date="2018-04" db="EMBL/GenBank/DDBJ databases">
        <title>Whole genome sequencing of Hypsizygus marmoreus.</title>
        <authorList>
            <person name="Choi I.-G."/>
            <person name="Min B."/>
            <person name="Kim J.-G."/>
            <person name="Kim S."/>
            <person name="Oh Y.-L."/>
            <person name="Kong W.-S."/>
            <person name="Park H."/>
            <person name="Jeong J."/>
            <person name="Song E.-S."/>
        </authorList>
    </citation>
    <scope>NUCLEOTIDE SEQUENCE [LARGE SCALE GENOMIC DNA]</scope>
    <source>
        <strain evidence="1">51987-8</strain>
    </source>
</reference>
<accession>A0A369J328</accession>
<evidence type="ECO:0000313" key="1">
    <source>
        <dbReference type="EMBL" id="RDB16388.1"/>
    </source>
</evidence>
<dbReference type="EMBL" id="LUEZ02000124">
    <property type="protein sequence ID" value="RDB16388.1"/>
    <property type="molecule type" value="Genomic_DNA"/>
</dbReference>
<dbReference type="OrthoDB" id="3209295at2759"/>
<gene>
    <name evidence="1" type="ORF">Hypma_002947</name>
</gene>
<protein>
    <submittedName>
        <fullName evidence="1">Uncharacterized protein</fullName>
    </submittedName>
</protein>
<organism evidence="1 2">
    <name type="scientific">Hypsizygus marmoreus</name>
    <name type="common">White beech mushroom</name>
    <name type="synonym">Agaricus marmoreus</name>
    <dbReference type="NCBI Taxonomy" id="39966"/>
    <lineage>
        <taxon>Eukaryota</taxon>
        <taxon>Fungi</taxon>
        <taxon>Dikarya</taxon>
        <taxon>Basidiomycota</taxon>
        <taxon>Agaricomycotina</taxon>
        <taxon>Agaricomycetes</taxon>
        <taxon>Agaricomycetidae</taxon>
        <taxon>Agaricales</taxon>
        <taxon>Tricholomatineae</taxon>
        <taxon>Lyophyllaceae</taxon>
        <taxon>Hypsizygus</taxon>
    </lineage>
</organism>
<dbReference type="Proteomes" id="UP000076154">
    <property type="component" value="Unassembled WGS sequence"/>
</dbReference>
<comment type="caution">
    <text evidence="1">The sequence shown here is derived from an EMBL/GenBank/DDBJ whole genome shotgun (WGS) entry which is preliminary data.</text>
</comment>